<dbReference type="InterPro" id="IPR051000">
    <property type="entry name" value="Homeobox_DNA-bind_prot"/>
</dbReference>
<dbReference type="OMA" id="RQKMKHV"/>
<dbReference type="PROSITE" id="PS50071">
    <property type="entry name" value="HOMEOBOX_2"/>
    <property type="match status" value="1"/>
</dbReference>
<evidence type="ECO:0000256" key="1">
    <source>
        <dbReference type="ARBA" id="ARBA00004123"/>
    </source>
</evidence>
<evidence type="ECO:0000313" key="9">
    <source>
        <dbReference type="EMBL" id="EIJ87757.1"/>
    </source>
</evidence>
<reference evidence="9" key="1">
    <citation type="submission" date="2011-01" db="EMBL/GenBank/DDBJ databases">
        <title>The Genome Sequence of Nematocida parisii strain ERTm3.</title>
        <authorList>
            <consortium name="The Broad Institute Genome Sequencing Platform"/>
            <consortium name="The Broad Institute Genome Sequencing Center for Infectious Disease"/>
            <person name="Cuomo C."/>
            <person name="Troemel E."/>
            <person name="Young S.K."/>
            <person name="Zeng Q."/>
            <person name="Gargeya S."/>
            <person name="Fitzgerald M."/>
            <person name="Haas B."/>
            <person name="Abouelleil A."/>
            <person name="Alvarado L."/>
            <person name="Arachchi H.M."/>
            <person name="Berlin A."/>
            <person name="Chapman S.B."/>
            <person name="Gearin G."/>
            <person name="Goldberg J."/>
            <person name="Griggs A."/>
            <person name="Gujja S."/>
            <person name="Hansen M."/>
            <person name="Heiman D."/>
            <person name="Howarth C."/>
            <person name="Larimer J."/>
            <person name="Lui A."/>
            <person name="MacDonald P.J.P."/>
            <person name="McCowen C."/>
            <person name="Montmayeur A."/>
            <person name="Murphy C."/>
            <person name="Neiman D."/>
            <person name="Pearson M."/>
            <person name="Priest M."/>
            <person name="Roberts A."/>
            <person name="Saif S."/>
            <person name="Shea T."/>
            <person name="Sisk P."/>
            <person name="Stolte C."/>
            <person name="Sykes S."/>
            <person name="Wortman J."/>
            <person name="Nusbaum C."/>
            <person name="Birren B."/>
        </authorList>
    </citation>
    <scope>NUCLEOTIDE SEQUENCE</scope>
    <source>
        <strain evidence="9">ERTm3</strain>
    </source>
</reference>
<evidence type="ECO:0000256" key="5">
    <source>
        <dbReference type="PROSITE-ProRule" id="PRU00108"/>
    </source>
</evidence>
<feature type="DNA-binding region" description="Homeobox" evidence="5">
    <location>
        <begin position="70"/>
        <end position="129"/>
    </location>
</feature>
<feature type="region of interest" description="Disordered" evidence="7">
    <location>
        <begin position="22"/>
        <end position="46"/>
    </location>
</feature>
<accession>I3EEW0</accession>
<feature type="domain" description="Homeobox" evidence="8">
    <location>
        <begin position="68"/>
        <end position="128"/>
    </location>
</feature>
<keyword evidence="4 5" id="KW-0539">Nucleus</keyword>
<dbReference type="AlphaFoldDB" id="I3EEW0"/>
<dbReference type="SUPFAM" id="SSF46689">
    <property type="entry name" value="Homeodomain-like"/>
    <property type="match status" value="1"/>
</dbReference>
<evidence type="ECO:0000259" key="8">
    <source>
        <dbReference type="PROSITE" id="PS50071"/>
    </source>
</evidence>
<dbReference type="GO" id="GO:0000981">
    <property type="term" value="F:DNA-binding transcription factor activity, RNA polymerase II-specific"/>
    <property type="evidence" value="ECO:0007669"/>
    <property type="project" value="InterPro"/>
</dbReference>
<evidence type="ECO:0000313" key="10">
    <source>
        <dbReference type="Proteomes" id="UP000002872"/>
    </source>
</evidence>
<dbReference type="GO" id="GO:0000978">
    <property type="term" value="F:RNA polymerase II cis-regulatory region sequence-specific DNA binding"/>
    <property type="evidence" value="ECO:0007669"/>
    <property type="project" value="TreeGrafter"/>
</dbReference>
<dbReference type="PANTHER" id="PTHR24324:SF5">
    <property type="entry name" value="HEMATOPOIETICALLY-EXPRESSED HOMEOBOX PROTEIN HHEX"/>
    <property type="match status" value="1"/>
</dbReference>
<dbReference type="VEuPathDB" id="MicrosporidiaDB:NEQG_01829"/>
<evidence type="ECO:0000256" key="6">
    <source>
        <dbReference type="RuleBase" id="RU000682"/>
    </source>
</evidence>
<keyword evidence="10" id="KW-1185">Reference proteome</keyword>
<dbReference type="CDD" id="cd00086">
    <property type="entry name" value="homeodomain"/>
    <property type="match status" value="1"/>
</dbReference>
<dbReference type="EMBL" id="GL870880">
    <property type="protein sequence ID" value="EIJ87757.1"/>
    <property type="molecule type" value="Genomic_DNA"/>
</dbReference>
<evidence type="ECO:0000256" key="7">
    <source>
        <dbReference type="SAM" id="MobiDB-lite"/>
    </source>
</evidence>
<dbReference type="HOGENOM" id="CLU_1627541_0_0_1"/>
<dbReference type="GO" id="GO:0030154">
    <property type="term" value="P:cell differentiation"/>
    <property type="evidence" value="ECO:0007669"/>
    <property type="project" value="TreeGrafter"/>
</dbReference>
<dbReference type="InterPro" id="IPR017970">
    <property type="entry name" value="Homeobox_CS"/>
</dbReference>
<keyword evidence="3 5" id="KW-0371">Homeobox</keyword>
<name>I3EEW0_NEMP3</name>
<dbReference type="InParanoid" id="I3EEW0"/>
<organism evidence="9 10">
    <name type="scientific">Nematocida parisii (strain ERTm3)</name>
    <name type="common">Nematode killer fungus</name>
    <dbReference type="NCBI Taxonomy" id="935791"/>
    <lineage>
        <taxon>Eukaryota</taxon>
        <taxon>Fungi</taxon>
        <taxon>Fungi incertae sedis</taxon>
        <taxon>Microsporidia</taxon>
        <taxon>Nematocida</taxon>
    </lineage>
</organism>
<feature type="compositionally biased region" description="Low complexity" evidence="7">
    <location>
        <begin position="27"/>
        <end position="45"/>
    </location>
</feature>
<dbReference type="PROSITE" id="PS00027">
    <property type="entry name" value="HOMEOBOX_1"/>
    <property type="match status" value="1"/>
</dbReference>
<dbReference type="OrthoDB" id="6159439at2759"/>
<dbReference type="InterPro" id="IPR001356">
    <property type="entry name" value="HD"/>
</dbReference>
<dbReference type="Proteomes" id="UP000002872">
    <property type="component" value="Unassembled WGS sequence"/>
</dbReference>
<keyword evidence="2 5" id="KW-0238">DNA-binding</keyword>
<evidence type="ECO:0000256" key="2">
    <source>
        <dbReference type="ARBA" id="ARBA00023125"/>
    </source>
</evidence>
<proteinExistence type="predicted"/>
<dbReference type="GO" id="GO:0005634">
    <property type="term" value="C:nucleus"/>
    <property type="evidence" value="ECO:0007669"/>
    <property type="project" value="UniProtKB-SubCell"/>
</dbReference>
<evidence type="ECO:0000256" key="4">
    <source>
        <dbReference type="ARBA" id="ARBA00023242"/>
    </source>
</evidence>
<dbReference type="SMART" id="SM00389">
    <property type="entry name" value="HOX"/>
    <property type="match status" value="1"/>
</dbReference>
<evidence type="ECO:0000256" key="3">
    <source>
        <dbReference type="ARBA" id="ARBA00023155"/>
    </source>
</evidence>
<dbReference type="Pfam" id="PF00046">
    <property type="entry name" value="Homeodomain"/>
    <property type="match status" value="1"/>
</dbReference>
<gene>
    <name evidence="9" type="ORF">NEQG_01829</name>
</gene>
<dbReference type="InterPro" id="IPR009057">
    <property type="entry name" value="Homeodomain-like_sf"/>
</dbReference>
<comment type="subcellular location">
    <subcellularLocation>
        <location evidence="1 5 6">Nucleus</location>
    </subcellularLocation>
</comment>
<dbReference type="PANTHER" id="PTHR24324">
    <property type="entry name" value="HOMEOBOX PROTEIN HHEX"/>
    <property type="match status" value="1"/>
</dbReference>
<sequence>MSIKEEESRRRVEVEYSESAGEYNTVLSSEEGTSLTEEGTPLTEEGAWRNTKESILGDKPYILPNGEVYKKRVRTVMTPIQNESLRRYFQLNPFPSSEARASISSSLGMRPRTVQIWFQNQRQKMKHVLQEEEKIKESRETAVYTGEKGEEPLWVLAHLSCTILNTNNAM</sequence>
<protein>
    <recommendedName>
        <fullName evidence="8">Homeobox domain-containing protein</fullName>
    </recommendedName>
</protein>
<dbReference type="Gene3D" id="1.10.10.60">
    <property type="entry name" value="Homeodomain-like"/>
    <property type="match status" value="1"/>
</dbReference>